<dbReference type="SUPFAM" id="SSF48371">
    <property type="entry name" value="ARM repeat"/>
    <property type="match status" value="1"/>
</dbReference>
<proteinExistence type="predicted"/>
<evidence type="ECO:0000256" key="4">
    <source>
        <dbReference type="ARBA" id="ARBA00022786"/>
    </source>
</evidence>
<evidence type="ECO:0000256" key="3">
    <source>
        <dbReference type="ARBA" id="ARBA00022679"/>
    </source>
</evidence>
<dbReference type="SMART" id="SM00504">
    <property type="entry name" value="Ubox"/>
    <property type="match status" value="1"/>
</dbReference>
<evidence type="ECO:0000259" key="6">
    <source>
        <dbReference type="PROSITE" id="PS51698"/>
    </source>
</evidence>
<dbReference type="InterPro" id="IPR013083">
    <property type="entry name" value="Znf_RING/FYVE/PHD"/>
</dbReference>
<dbReference type="InterPro" id="IPR058678">
    <property type="entry name" value="ARM_PUB"/>
</dbReference>
<feature type="domain" description="U-box" evidence="6">
    <location>
        <begin position="1"/>
        <end position="63"/>
    </location>
</feature>
<protein>
    <recommendedName>
        <fullName evidence="5 6">U-box domain-containing protein</fullName>
        <ecNumber evidence="5">2.3.2.27</ecNumber>
    </recommendedName>
    <alternativeName>
        <fullName evidence="5">RING-type E3 ubiquitin transferase PUB</fullName>
    </alternativeName>
</protein>
<dbReference type="InterPro" id="IPR003613">
    <property type="entry name" value="Ubox_domain"/>
</dbReference>
<dbReference type="Proteomes" id="UP000325577">
    <property type="component" value="Linkage Group LG11"/>
</dbReference>
<evidence type="ECO:0000256" key="5">
    <source>
        <dbReference type="RuleBase" id="RU369093"/>
    </source>
</evidence>
<dbReference type="GO" id="GO:0016567">
    <property type="term" value="P:protein ubiquitination"/>
    <property type="evidence" value="ECO:0007669"/>
    <property type="project" value="UniProtKB-UniRule"/>
</dbReference>
<accession>A0A5J5BNR7</accession>
<evidence type="ECO:0000256" key="2">
    <source>
        <dbReference type="ARBA" id="ARBA00004906"/>
    </source>
</evidence>
<dbReference type="UniPathway" id="UPA00143"/>
<dbReference type="InterPro" id="IPR011989">
    <property type="entry name" value="ARM-like"/>
</dbReference>
<dbReference type="PANTHER" id="PTHR22849:SF128">
    <property type="entry name" value="U-BOX DOMAIN-CONTAINING PROTEIN"/>
    <property type="match status" value="1"/>
</dbReference>
<sequence>MKDPVTAMTGITYDRESIEHWLLKAKDTTCPVTKQPLPKDSDLTPNHTLRRLIQAWCIANAENGVDRIPTPKSPLNKSHVLKLISDLNVPELYIKALRKMEELAGESERNRRCMVEAGMIKAMVLLIIKCFKEGIRKGLEEALRILHLIWTPTVENKQLVKENFEFIESIIWVLECEVDNHVEVKSQAVLVLKMIIEFASANLLERLKLDFFKQIVKVLKEKITQQATKALLHVLIEVCPWGRNRVKIVDAGAVFELIELELRNQEKKTTELIFSLLAHLCSCADGRAQLLKHAAGIAMVSKKILRVSPATDDRAVHILSLISKFSATHEVLLEMLKVGTVSKLCMVLQANSEKHTKNEAREALRLHSNVWNNSPCIAVYLLTKDPSRRPVLRESLISFPPK</sequence>
<keyword evidence="8" id="KW-1185">Reference proteome</keyword>
<dbReference type="AlphaFoldDB" id="A0A5J5BNR7"/>
<dbReference type="Pfam" id="PF25598">
    <property type="entry name" value="ARM_PUB"/>
    <property type="match status" value="1"/>
</dbReference>
<dbReference type="SUPFAM" id="SSF57850">
    <property type="entry name" value="RING/U-box"/>
    <property type="match status" value="1"/>
</dbReference>
<dbReference type="EMBL" id="CM018034">
    <property type="protein sequence ID" value="KAA8544356.1"/>
    <property type="molecule type" value="Genomic_DNA"/>
</dbReference>
<dbReference type="InterPro" id="IPR045185">
    <property type="entry name" value="PUB22/23/24-like"/>
</dbReference>
<name>A0A5J5BNR7_9ASTE</name>
<comment type="pathway">
    <text evidence="2 5">Protein modification; protein ubiquitination.</text>
</comment>
<evidence type="ECO:0000313" key="7">
    <source>
        <dbReference type="EMBL" id="KAA8544356.1"/>
    </source>
</evidence>
<comment type="catalytic activity">
    <reaction evidence="1 5">
        <text>S-ubiquitinyl-[E2 ubiquitin-conjugating enzyme]-L-cysteine + [acceptor protein]-L-lysine = [E2 ubiquitin-conjugating enzyme]-L-cysteine + N(6)-ubiquitinyl-[acceptor protein]-L-lysine.</text>
        <dbReference type="EC" id="2.3.2.27"/>
    </reaction>
</comment>
<dbReference type="Pfam" id="PF04564">
    <property type="entry name" value="U-box"/>
    <property type="match status" value="1"/>
</dbReference>
<dbReference type="OrthoDB" id="10064100at2759"/>
<comment type="function">
    <text evidence="5">Functions as an E3 ubiquitin ligase.</text>
</comment>
<dbReference type="Gene3D" id="3.30.40.10">
    <property type="entry name" value="Zinc/RING finger domain, C3HC4 (zinc finger)"/>
    <property type="match status" value="1"/>
</dbReference>
<dbReference type="PROSITE" id="PS51698">
    <property type="entry name" value="U_BOX"/>
    <property type="match status" value="1"/>
</dbReference>
<dbReference type="GO" id="GO:0061630">
    <property type="term" value="F:ubiquitin protein ligase activity"/>
    <property type="evidence" value="ECO:0007669"/>
    <property type="project" value="UniProtKB-UniRule"/>
</dbReference>
<dbReference type="EC" id="2.3.2.27" evidence="5"/>
<dbReference type="PANTHER" id="PTHR22849">
    <property type="entry name" value="WDSAM1 PROTEIN"/>
    <property type="match status" value="1"/>
</dbReference>
<keyword evidence="4 5" id="KW-0833">Ubl conjugation pathway</keyword>
<gene>
    <name evidence="7" type="ORF">F0562_022376</name>
</gene>
<dbReference type="Gene3D" id="1.25.10.10">
    <property type="entry name" value="Leucine-rich Repeat Variant"/>
    <property type="match status" value="1"/>
</dbReference>
<keyword evidence="3 5" id="KW-0808">Transferase</keyword>
<evidence type="ECO:0000256" key="1">
    <source>
        <dbReference type="ARBA" id="ARBA00000900"/>
    </source>
</evidence>
<reference evidence="7 8" key="1">
    <citation type="submission" date="2019-09" db="EMBL/GenBank/DDBJ databases">
        <title>A chromosome-level genome assembly of the Chinese tupelo Nyssa sinensis.</title>
        <authorList>
            <person name="Yang X."/>
            <person name="Kang M."/>
            <person name="Yang Y."/>
            <person name="Xiong H."/>
            <person name="Wang M."/>
            <person name="Zhang Z."/>
            <person name="Wang Z."/>
            <person name="Wu H."/>
            <person name="Ma T."/>
            <person name="Liu J."/>
            <person name="Xi Z."/>
        </authorList>
    </citation>
    <scope>NUCLEOTIDE SEQUENCE [LARGE SCALE GENOMIC DNA]</scope>
    <source>
        <strain evidence="7">J267</strain>
        <tissue evidence="7">Leaf</tissue>
    </source>
</reference>
<dbReference type="InterPro" id="IPR016024">
    <property type="entry name" value="ARM-type_fold"/>
</dbReference>
<evidence type="ECO:0000313" key="8">
    <source>
        <dbReference type="Proteomes" id="UP000325577"/>
    </source>
</evidence>
<organism evidence="7 8">
    <name type="scientific">Nyssa sinensis</name>
    <dbReference type="NCBI Taxonomy" id="561372"/>
    <lineage>
        <taxon>Eukaryota</taxon>
        <taxon>Viridiplantae</taxon>
        <taxon>Streptophyta</taxon>
        <taxon>Embryophyta</taxon>
        <taxon>Tracheophyta</taxon>
        <taxon>Spermatophyta</taxon>
        <taxon>Magnoliopsida</taxon>
        <taxon>eudicotyledons</taxon>
        <taxon>Gunneridae</taxon>
        <taxon>Pentapetalae</taxon>
        <taxon>asterids</taxon>
        <taxon>Cornales</taxon>
        <taxon>Nyssaceae</taxon>
        <taxon>Nyssa</taxon>
    </lineage>
</organism>